<sequence length="465" mass="54591">MDLKELLLDKDFSFNRISSLIVIIVTSSLALMEIVIPFLKPYFENSIVHILTFVIVELVIVSFWYYKRSVFPLGNRKRQNLVIAITTEDVKQKVRIANDFAKELKRQLKNHGLNNTYEVVVLHNHLSETARHKIEMWIEARKANLMDSNESKSFLKMAKRLNAKFFVYGDLIIRNSSKSTYCLSIDALIMHAQTNVTNSKSLQREFAELWKREITFLEEDELNGFRSNAEQIFFTATYMMGLATLVDNKFEQGISIWNTLIKYIEQKPELAEYRLKVLQQKWVCCFLLSRLSYFRGDIELSLEYQEMYLEITPNEYDRHLSEAIRQVKLRGDAKLALEYVEKAAGMAGADGTWRYSKLYLLIKLGRMKEALIVFDEISQERYPNEIDSIYQVIKYNEVCYQEDENHIQSFFIIGCIMYKKLDRPLEAYERLEEFVSRASNNVSMDELRLRGEQYLGEINKVIGIK</sequence>
<feature type="transmembrane region" description="Helical" evidence="1">
    <location>
        <begin position="20"/>
        <end position="39"/>
    </location>
</feature>
<keyword evidence="3" id="KW-1185">Reference proteome</keyword>
<gene>
    <name evidence="2" type="ORF">RT717_21760</name>
</gene>
<evidence type="ECO:0008006" key="4">
    <source>
        <dbReference type="Google" id="ProtNLM"/>
    </source>
</evidence>
<dbReference type="RefSeq" id="WP_317488463.1">
    <property type="nucleotide sequence ID" value="NZ_CP136051.1"/>
</dbReference>
<keyword evidence="1" id="KW-1133">Transmembrane helix</keyword>
<protein>
    <recommendedName>
        <fullName evidence="4">Tetratricopeptide repeat protein</fullName>
    </recommendedName>
</protein>
<keyword evidence="1" id="KW-0472">Membrane</keyword>
<proteinExistence type="predicted"/>
<dbReference type="Proteomes" id="UP001302349">
    <property type="component" value="Chromosome"/>
</dbReference>
<feature type="transmembrane region" description="Helical" evidence="1">
    <location>
        <begin position="46"/>
        <end position="66"/>
    </location>
</feature>
<dbReference type="Gene3D" id="1.25.40.10">
    <property type="entry name" value="Tetratricopeptide repeat domain"/>
    <property type="match status" value="1"/>
</dbReference>
<dbReference type="SUPFAM" id="SSF48452">
    <property type="entry name" value="TPR-like"/>
    <property type="match status" value="1"/>
</dbReference>
<name>A0ABZ0IPQ5_9BACT</name>
<evidence type="ECO:0000313" key="3">
    <source>
        <dbReference type="Proteomes" id="UP001302349"/>
    </source>
</evidence>
<dbReference type="InterPro" id="IPR011990">
    <property type="entry name" value="TPR-like_helical_dom_sf"/>
</dbReference>
<dbReference type="EMBL" id="CP136051">
    <property type="protein sequence ID" value="WOK05706.1"/>
    <property type="molecule type" value="Genomic_DNA"/>
</dbReference>
<organism evidence="2 3">
    <name type="scientific">Imperialibacter roseus</name>
    <dbReference type="NCBI Taxonomy" id="1324217"/>
    <lineage>
        <taxon>Bacteria</taxon>
        <taxon>Pseudomonadati</taxon>
        <taxon>Bacteroidota</taxon>
        <taxon>Cytophagia</taxon>
        <taxon>Cytophagales</taxon>
        <taxon>Flammeovirgaceae</taxon>
        <taxon>Imperialibacter</taxon>
    </lineage>
</organism>
<accession>A0ABZ0IPQ5</accession>
<keyword evidence="1" id="KW-0812">Transmembrane</keyword>
<evidence type="ECO:0000313" key="2">
    <source>
        <dbReference type="EMBL" id="WOK05706.1"/>
    </source>
</evidence>
<reference evidence="2 3" key="1">
    <citation type="journal article" date="2023" name="Microbiol. Resour. Announc.">
        <title>Complete Genome Sequence of Imperialibacter roseus strain P4T.</title>
        <authorList>
            <person name="Tizabi D.R."/>
            <person name="Bachvaroff T."/>
            <person name="Hill R.T."/>
        </authorList>
    </citation>
    <scope>NUCLEOTIDE SEQUENCE [LARGE SCALE GENOMIC DNA]</scope>
    <source>
        <strain evidence="2 3">P4T</strain>
    </source>
</reference>
<evidence type="ECO:0000256" key="1">
    <source>
        <dbReference type="SAM" id="Phobius"/>
    </source>
</evidence>